<dbReference type="Proteomes" id="UP001247620">
    <property type="component" value="Unassembled WGS sequence"/>
</dbReference>
<dbReference type="EMBL" id="JAVDUU010000003">
    <property type="protein sequence ID" value="MDR6943109.1"/>
    <property type="molecule type" value="Genomic_DNA"/>
</dbReference>
<reference evidence="2 3" key="1">
    <citation type="submission" date="2023-07" db="EMBL/GenBank/DDBJ databases">
        <title>Sorghum-associated microbial communities from plants grown in Nebraska, USA.</title>
        <authorList>
            <person name="Schachtman D."/>
        </authorList>
    </citation>
    <scope>NUCLEOTIDE SEQUENCE [LARGE SCALE GENOMIC DNA]</scope>
    <source>
        <strain evidence="2 3">3262</strain>
    </source>
</reference>
<accession>A0ABU1TCT0</accession>
<comment type="caution">
    <text evidence="2">The sequence shown here is derived from an EMBL/GenBank/DDBJ whole genome shotgun (WGS) entry which is preliminary data.</text>
</comment>
<gene>
    <name evidence="2" type="ORF">J2W55_002962</name>
</gene>
<evidence type="ECO:0000313" key="2">
    <source>
        <dbReference type="EMBL" id="MDR6943109.1"/>
    </source>
</evidence>
<evidence type="ECO:0000313" key="3">
    <source>
        <dbReference type="Proteomes" id="UP001247620"/>
    </source>
</evidence>
<keyword evidence="3" id="KW-1185">Reference proteome</keyword>
<name>A0ABU1TCT0_9SPHI</name>
<organism evidence="2 3">
    <name type="scientific">Mucilaginibacter pocheonensis</name>
    <dbReference type="NCBI Taxonomy" id="398050"/>
    <lineage>
        <taxon>Bacteria</taxon>
        <taxon>Pseudomonadati</taxon>
        <taxon>Bacteroidota</taxon>
        <taxon>Sphingobacteriia</taxon>
        <taxon>Sphingobacteriales</taxon>
        <taxon>Sphingobacteriaceae</taxon>
        <taxon>Mucilaginibacter</taxon>
    </lineage>
</organism>
<sequence>MSIIKLSGPHPALSKGEGSDEPYANEVLSFGEDLGEALVSLVIYQMPFYHPNGCMPTVGIC</sequence>
<feature type="region of interest" description="Disordered" evidence="1">
    <location>
        <begin position="1"/>
        <end position="20"/>
    </location>
</feature>
<evidence type="ECO:0000256" key="1">
    <source>
        <dbReference type="SAM" id="MobiDB-lite"/>
    </source>
</evidence>
<proteinExistence type="predicted"/>
<protein>
    <submittedName>
        <fullName evidence="2">Uncharacterized protein</fullName>
    </submittedName>
</protein>